<organism evidence="2 3">
    <name type="scientific">Mycena alexandri</name>
    <dbReference type="NCBI Taxonomy" id="1745969"/>
    <lineage>
        <taxon>Eukaryota</taxon>
        <taxon>Fungi</taxon>
        <taxon>Dikarya</taxon>
        <taxon>Basidiomycota</taxon>
        <taxon>Agaricomycotina</taxon>
        <taxon>Agaricomycetes</taxon>
        <taxon>Agaricomycetidae</taxon>
        <taxon>Agaricales</taxon>
        <taxon>Marasmiineae</taxon>
        <taxon>Mycenaceae</taxon>
        <taxon>Mycena</taxon>
    </lineage>
</organism>
<feature type="compositionally biased region" description="Basic and acidic residues" evidence="1">
    <location>
        <begin position="644"/>
        <end position="660"/>
    </location>
</feature>
<feature type="compositionally biased region" description="Polar residues" evidence="1">
    <location>
        <begin position="606"/>
        <end position="616"/>
    </location>
</feature>
<feature type="compositionally biased region" description="Basic and acidic residues" evidence="1">
    <location>
        <begin position="584"/>
        <end position="594"/>
    </location>
</feature>
<dbReference type="EMBL" id="JARJCM010000142">
    <property type="protein sequence ID" value="KAJ7026202.1"/>
    <property type="molecule type" value="Genomic_DNA"/>
</dbReference>
<dbReference type="AlphaFoldDB" id="A0AAD6SIP7"/>
<evidence type="ECO:0000313" key="2">
    <source>
        <dbReference type="EMBL" id="KAJ7026202.1"/>
    </source>
</evidence>
<protein>
    <submittedName>
        <fullName evidence="2">Uncharacterized protein</fullName>
    </submittedName>
</protein>
<keyword evidence="3" id="KW-1185">Reference proteome</keyword>
<gene>
    <name evidence="2" type="ORF">C8F04DRAFT_1190746</name>
</gene>
<proteinExistence type="predicted"/>
<feature type="compositionally biased region" description="Gly residues" evidence="1">
    <location>
        <begin position="704"/>
        <end position="714"/>
    </location>
</feature>
<evidence type="ECO:0000313" key="3">
    <source>
        <dbReference type="Proteomes" id="UP001218188"/>
    </source>
</evidence>
<feature type="compositionally biased region" description="Basic and acidic residues" evidence="1">
    <location>
        <begin position="29"/>
        <end position="42"/>
    </location>
</feature>
<sequence length="794" mass="86238">MLERISGRRSPIAPGPPRLLSNSVPRLVSDSRKTPPEFDPKTPQHRRLKIVPRPATPRKRLRSASPKGPPRRRSVSPSAAPKAKRLRQMAGNDMEKAAQKVLVLGWLRDGSPPIRALLTRDGSGHVNLAAHKMELGRLELEQQHRLERYGPLADGSIGWRRLLWDTPLYVTLGQVICQVFDFASRGLVLLFTGLCCGIVVADQSAPTKTLLVWALSNKADGFGQKIKEFIRGTIQPKYDEFKNKKAEDKTGQDTGVKLKDFVTDTLYPIINSEFKIGERYKVGDFKSALYIMLNNNANYANKKARVPETTVRGTSESGSEPRKRAKAPLDMFKAEQRASLTTAVDVKLGDAEGRARHEKMVAWNALARELYDNSSPEEHARLARAADEFNAAQARELSADEIGELVAKNQANFQAIVLNALQGLIGMGPNQIGDDVVFHVYAALKDDEGKTHDFVGQVGRAGGRRLTGLPVGEKERRELKDWAKDNLYALVELDDEGRLWLPNVKPEGLAKREIKSILRAYFDPPPKTNLMIPVTRGDSRVMVDIRNLERDELRAYYQYALGCQEKGEAPDKQLVAEVSNGEDGTPKSKPDDRSASAQGGDAGATPNFNAGANTGASAGVTESPGNEGGVGTVVNDINTGAHAGAKDDRAAASSPPRRDWSAVIVPPLSPPADSPMSEEEQGSPRPQGGQMGRGGRGRTRGKGGRGASRGGRAGNGVRAKPVAGEAPQSKKRKQPEAAPEDDASDAKRRRVTEAQPTRKLRSQASPPKPKAARVLVGGGKNWGFVESSDESSSD</sequence>
<name>A0AAD6SIP7_9AGAR</name>
<feature type="region of interest" description="Disordered" evidence="1">
    <location>
        <begin position="306"/>
        <end position="325"/>
    </location>
</feature>
<feature type="region of interest" description="Disordered" evidence="1">
    <location>
        <begin position="1"/>
        <end position="88"/>
    </location>
</feature>
<evidence type="ECO:0000256" key="1">
    <source>
        <dbReference type="SAM" id="MobiDB-lite"/>
    </source>
</evidence>
<feature type="compositionally biased region" description="Basic residues" evidence="1">
    <location>
        <begin position="43"/>
        <end position="62"/>
    </location>
</feature>
<dbReference type="Proteomes" id="UP001218188">
    <property type="component" value="Unassembled WGS sequence"/>
</dbReference>
<comment type="caution">
    <text evidence="2">The sequence shown here is derived from an EMBL/GenBank/DDBJ whole genome shotgun (WGS) entry which is preliminary data.</text>
</comment>
<accession>A0AAD6SIP7</accession>
<feature type="region of interest" description="Disordered" evidence="1">
    <location>
        <begin position="579"/>
        <end position="794"/>
    </location>
</feature>
<reference evidence="2" key="1">
    <citation type="submission" date="2023-03" db="EMBL/GenBank/DDBJ databases">
        <title>Massive genome expansion in bonnet fungi (Mycena s.s.) driven by repeated elements and novel gene families across ecological guilds.</title>
        <authorList>
            <consortium name="Lawrence Berkeley National Laboratory"/>
            <person name="Harder C.B."/>
            <person name="Miyauchi S."/>
            <person name="Viragh M."/>
            <person name="Kuo A."/>
            <person name="Thoen E."/>
            <person name="Andreopoulos B."/>
            <person name="Lu D."/>
            <person name="Skrede I."/>
            <person name="Drula E."/>
            <person name="Henrissat B."/>
            <person name="Morin E."/>
            <person name="Kohler A."/>
            <person name="Barry K."/>
            <person name="LaButti K."/>
            <person name="Morin E."/>
            <person name="Salamov A."/>
            <person name="Lipzen A."/>
            <person name="Mereny Z."/>
            <person name="Hegedus B."/>
            <person name="Baldrian P."/>
            <person name="Stursova M."/>
            <person name="Weitz H."/>
            <person name="Taylor A."/>
            <person name="Grigoriev I.V."/>
            <person name="Nagy L.G."/>
            <person name="Martin F."/>
            <person name="Kauserud H."/>
        </authorList>
    </citation>
    <scope>NUCLEOTIDE SEQUENCE</scope>
    <source>
        <strain evidence="2">CBHHK200</strain>
    </source>
</reference>